<dbReference type="PROSITE" id="PS51257">
    <property type="entry name" value="PROKAR_LIPOPROTEIN"/>
    <property type="match status" value="1"/>
</dbReference>
<dbReference type="AlphaFoldDB" id="A0AA37KMK3"/>
<proteinExistence type="predicted"/>
<dbReference type="Pfam" id="PF17415">
    <property type="entry name" value="NigD_C"/>
    <property type="match status" value="1"/>
</dbReference>
<organism evidence="3 4">
    <name type="scientific">Alistipes finegoldii</name>
    <dbReference type="NCBI Taxonomy" id="214856"/>
    <lineage>
        <taxon>Bacteria</taxon>
        <taxon>Pseudomonadati</taxon>
        <taxon>Bacteroidota</taxon>
        <taxon>Bacteroidia</taxon>
        <taxon>Bacteroidales</taxon>
        <taxon>Rikenellaceae</taxon>
        <taxon>Alistipes</taxon>
    </lineage>
</organism>
<dbReference type="EMBL" id="BQOL01000001">
    <property type="protein sequence ID" value="GKI17428.1"/>
    <property type="molecule type" value="Genomic_DNA"/>
</dbReference>
<evidence type="ECO:0000259" key="2">
    <source>
        <dbReference type="Pfam" id="PF17415"/>
    </source>
</evidence>
<feature type="domain" description="NigD-like N-terminal OB" evidence="1">
    <location>
        <begin position="40"/>
        <end position="98"/>
    </location>
</feature>
<dbReference type="RefSeq" id="WP_195290184.1">
    <property type="nucleotide sequence ID" value="NZ_AP025581.1"/>
</dbReference>
<dbReference type="InterPro" id="IPR038179">
    <property type="entry name" value="NigD-like_N_sf"/>
</dbReference>
<accession>A0AA37KMK3</accession>
<dbReference type="Pfam" id="PF12667">
    <property type="entry name" value="NigD_N"/>
    <property type="match status" value="1"/>
</dbReference>
<evidence type="ECO:0000259" key="1">
    <source>
        <dbReference type="Pfam" id="PF12667"/>
    </source>
</evidence>
<dbReference type="InterPro" id="IPR038143">
    <property type="entry name" value="NigD-like_C_dom_sf"/>
</dbReference>
<protein>
    <recommendedName>
        <fullName evidence="5">NigD-like protein</fullName>
    </recommendedName>
</protein>
<dbReference type="InterPro" id="IPR024299">
    <property type="entry name" value="NigD-like_OB_dom"/>
</dbReference>
<evidence type="ECO:0000313" key="3">
    <source>
        <dbReference type="EMBL" id="GKI17428.1"/>
    </source>
</evidence>
<dbReference type="InterPro" id="IPR035376">
    <property type="entry name" value="NigD_C"/>
</dbReference>
<reference evidence="3" key="1">
    <citation type="submission" date="2022-01" db="EMBL/GenBank/DDBJ databases">
        <title>Novel bile acid biosynthetic pathways are enriched in the microbiome of centenarians.</title>
        <authorList>
            <person name="Sato Y."/>
            <person name="Atarashi K."/>
            <person name="Plichta R.D."/>
            <person name="Arai Y."/>
            <person name="Sasajima S."/>
            <person name="Kearney M.S."/>
            <person name="Suda W."/>
            <person name="Takeshita K."/>
            <person name="Sasaki T."/>
            <person name="Okamoto S."/>
            <person name="Skelly N.A."/>
            <person name="Okamura Y."/>
            <person name="Vlamakis H."/>
            <person name="Li Y."/>
            <person name="Tanoue T."/>
            <person name="Takei H."/>
            <person name="Nittono H."/>
            <person name="Narushima S."/>
            <person name="Irie J."/>
            <person name="Itoh H."/>
            <person name="Moriya K."/>
            <person name="Sugiura Y."/>
            <person name="Suematsu M."/>
            <person name="Moritoki N."/>
            <person name="Shibata S."/>
            <person name="Littman R.D."/>
            <person name="Fischbach A.M."/>
            <person name="Uwamino Y."/>
            <person name="Inoue T."/>
            <person name="Honda A."/>
            <person name="Hattori M."/>
            <person name="Murai T."/>
            <person name="Xavier J.R."/>
            <person name="Hirose N."/>
            <person name="Honda K."/>
        </authorList>
    </citation>
    <scope>NUCLEOTIDE SEQUENCE</scope>
    <source>
        <strain evidence="3">CE91-St16</strain>
    </source>
</reference>
<sequence>MKRFGFITLAVLTAVFFSSCNDSDGDYASSWAFASAETLSNDYYFVLDDDKTVYPSDKSRVAGYKPEDDQRVIIFFNLLKTGVEGYDYNIALYDVRNIYTGETRIVTTQEEVEELPDAQTSYFGGSMNSNWLNVGIGFNASDLSKHKFLLVRNDFTQIDPDNKKEGYLNLELRHDAGTDTSGVYSYDDRYVSFKLDQFKEDLEGMNGIILRMNTRQNGVIYLQINMSKEK</sequence>
<evidence type="ECO:0008006" key="5">
    <source>
        <dbReference type="Google" id="ProtNLM"/>
    </source>
</evidence>
<feature type="domain" description="NigD-like C-terminal" evidence="2">
    <location>
        <begin position="115"/>
        <end position="223"/>
    </location>
</feature>
<dbReference type="GeneID" id="79838176"/>
<dbReference type="Gene3D" id="2.60.40.2370">
    <property type="entry name" value="NigD-like, C-terminal beta sandwich domain"/>
    <property type="match status" value="1"/>
</dbReference>
<evidence type="ECO:0000313" key="4">
    <source>
        <dbReference type="Proteomes" id="UP001055105"/>
    </source>
</evidence>
<dbReference type="Gene3D" id="2.40.50.500">
    <property type="entry name" value="NigD-like N-terminal OB domain"/>
    <property type="match status" value="1"/>
</dbReference>
<name>A0AA37KMK3_9BACT</name>
<comment type="caution">
    <text evidence="3">The sequence shown here is derived from an EMBL/GenBank/DDBJ whole genome shotgun (WGS) entry which is preliminary data.</text>
</comment>
<gene>
    <name evidence="3" type="ORF">CE91St16_03360</name>
</gene>
<dbReference type="Proteomes" id="UP001055105">
    <property type="component" value="Unassembled WGS sequence"/>
</dbReference>